<keyword evidence="2" id="KW-1185">Reference proteome</keyword>
<gene>
    <name evidence="1" type="ORF">Bhyg_04787</name>
</gene>
<sequence>MKRKMMRLKLDRRCRKRRRKLCVHKKNYVKVVEPMIIMLSNYWRNTMHVTTE</sequence>
<name>A0A9Q0SAA9_9DIPT</name>
<comment type="caution">
    <text evidence="1">The sequence shown here is derived from an EMBL/GenBank/DDBJ whole genome shotgun (WGS) entry which is preliminary data.</text>
</comment>
<dbReference type="AlphaFoldDB" id="A0A9Q0SAA9"/>
<proteinExistence type="predicted"/>
<organism evidence="1 2">
    <name type="scientific">Pseudolycoriella hygida</name>
    <dbReference type="NCBI Taxonomy" id="35572"/>
    <lineage>
        <taxon>Eukaryota</taxon>
        <taxon>Metazoa</taxon>
        <taxon>Ecdysozoa</taxon>
        <taxon>Arthropoda</taxon>
        <taxon>Hexapoda</taxon>
        <taxon>Insecta</taxon>
        <taxon>Pterygota</taxon>
        <taxon>Neoptera</taxon>
        <taxon>Endopterygota</taxon>
        <taxon>Diptera</taxon>
        <taxon>Nematocera</taxon>
        <taxon>Sciaroidea</taxon>
        <taxon>Sciaridae</taxon>
        <taxon>Pseudolycoriella</taxon>
    </lineage>
</organism>
<dbReference type="EMBL" id="WJQU01000001">
    <property type="protein sequence ID" value="KAJ6649550.1"/>
    <property type="molecule type" value="Genomic_DNA"/>
</dbReference>
<protein>
    <submittedName>
        <fullName evidence="1">Uncharacterized protein</fullName>
    </submittedName>
</protein>
<evidence type="ECO:0000313" key="2">
    <source>
        <dbReference type="Proteomes" id="UP001151699"/>
    </source>
</evidence>
<dbReference type="Proteomes" id="UP001151699">
    <property type="component" value="Chromosome A"/>
</dbReference>
<reference evidence="1" key="1">
    <citation type="submission" date="2022-07" db="EMBL/GenBank/DDBJ databases">
        <authorList>
            <person name="Trinca V."/>
            <person name="Uliana J.V.C."/>
            <person name="Torres T.T."/>
            <person name="Ward R.J."/>
            <person name="Monesi N."/>
        </authorList>
    </citation>
    <scope>NUCLEOTIDE SEQUENCE</scope>
    <source>
        <strain evidence="1">HSMRA1968</strain>
        <tissue evidence="1">Whole embryos</tissue>
    </source>
</reference>
<accession>A0A9Q0SAA9</accession>
<evidence type="ECO:0000313" key="1">
    <source>
        <dbReference type="EMBL" id="KAJ6649550.1"/>
    </source>
</evidence>